<evidence type="ECO:0000256" key="7">
    <source>
        <dbReference type="PIRNR" id="PIRNR002744"/>
    </source>
</evidence>
<dbReference type="PANTHER" id="PTHR31806">
    <property type="entry name" value="PURINE-CYTOSINE PERMEASE FCY2-RELATED"/>
    <property type="match status" value="1"/>
</dbReference>
<protein>
    <submittedName>
        <fullName evidence="9">Purine-cytosine permease</fullName>
    </submittedName>
</protein>
<feature type="transmembrane region" description="Helical" evidence="8">
    <location>
        <begin position="118"/>
        <end position="140"/>
    </location>
</feature>
<dbReference type="OrthoDB" id="2116389at2759"/>
<feature type="transmembrane region" description="Helical" evidence="8">
    <location>
        <begin position="287"/>
        <end position="308"/>
    </location>
</feature>
<dbReference type="InterPro" id="IPR026030">
    <property type="entry name" value="Pur-cyt_permease_Fcy2/21/22"/>
</dbReference>
<comment type="caution">
    <text evidence="9">The sequence shown here is derived from an EMBL/GenBank/DDBJ whole genome shotgun (WGS) entry which is preliminary data.</text>
</comment>
<feature type="transmembrane region" description="Helical" evidence="8">
    <location>
        <begin position="422"/>
        <end position="441"/>
    </location>
</feature>
<evidence type="ECO:0000256" key="8">
    <source>
        <dbReference type="SAM" id="Phobius"/>
    </source>
</evidence>
<accession>A0A068RLA9</accession>
<keyword evidence="5 8" id="KW-1133">Transmembrane helix</keyword>
<dbReference type="Gene3D" id="1.10.4160.10">
    <property type="entry name" value="Hydantoin permease"/>
    <property type="match status" value="1"/>
</dbReference>
<dbReference type="EMBL" id="CBTN010000006">
    <property type="protein sequence ID" value="CDH50417.1"/>
    <property type="molecule type" value="Genomic_DNA"/>
</dbReference>
<sequence length="451" mass="50892">MHEEQIQEHQEDKITQRDTTRHCYRWCKVETQGIDPVPPDQRPHTRIWDNFTIWFSVSSTLAYLMIGMLGWQLYELAFWKAFLCIVLGNGIASIPGSFYSTLGFRTGLRQMVLVRYSFGYYGGKVVSALNWINSAGWMIINIIQSAQFFAAMGGPGEPRLPLWAGVVILAVATWIICLIGYKLIHSLQRWLWIPMWTAFGLLFGLGLARYDHNSSVLSYPAAESRAVMSFFGLIYSSTALWPFAAADFTRYWHLSLLPFGYPSIVINQVTGALAAEVFAPIGWFGQLLLVVFAFNAVGHVVPSAYNMALTVQTIVPWRRIWVLATINMIIVAILGAFGAENLVRILQIFLPPITYCISGYNAILLSEHFVFRSRREYNIESWNDPQKLPVGAAAILALVVAFGAGMLATSQSWFIGPIAKRVGDLGVILSLAFGFCFYNPLRYWEKRIFHR</sequence>
<dbReference type="InterPro" id="IPR001248">
    <property type="entry name" value="Pur-cyt_permease"/>
</dbReference>
<evidence type="ECO:0000313" key="10">
    <source>
        <dbReference type="Proteomes" id="UP000027586"/>
    </source>
</evidence>
<evidence type="ECO:0000256" key="1">
    <source>
        <dbReference type="ARBA" id="ARBA00004141"/>
    </source>
</evidence>
<dbReference type="AlphaFoldDB" id="A0A068RLA9"/>
<reference evidence="9" key="1">
    <citation type="submission" date="2013-08" db="EMBL/GenBank/DDBJ databases">
        <title>Gene expansion shapes genome architecture in the human pathogen Lichtheimia corymbifera: an evolutionary genomics analysis in the ancient terrestrial Mucorales (Mucoromycotina).</title>
        <authorList>
            <person name="Schwartze V.U."/>
            <person name="Winter S."/>
            <person name="Shelest E."/>
            <person name="Marcet-Houben M."/>
            <person name="Horn F."/>
            <person name="Wehner S."/>
            <person name="Hoffmann K."/>
            <person name="Riege K."/>
            <person name="Sammeth M."/>
            <person name="Nowrousian M."/>
            <person name="Valiante V."/>
            <person name="Linde J."/>
            <person name="Jacobsen I.D."/>
            <person name="Marz M."/>
            <person name="Brakhage A.A."/>
            <person name="Gabaldon T."/>
            <person name="Bocker S."/>
            <person name="Voigt K."/>
        </authorList>
    </citation>
    <scope>NUCLEOTIDE SEQUENCE [LARGE SCALE GENOMIC DNA]</scope>
    <source>
        <strain evidence="9">FSU 9682</strain>
    </source>
</reference>
<organism evidence="9 10">
    <name type="scientific">Lichtheimia corymbifera JMRC:FSU:9682</name>
    <dbReference type="NCBI Taxonomy" id="1263082"/>
    <lineage>
        <taxon>Eukaryota</taxon>
        <taxon>Fungi</taxon>
        <taxon>Fungi incertae sedis</taxon>
        <taxon>Mucoromycota</taxon>
        <taxon>Mucoromycotina</taxon>
        <taxon>Mucoromycetes</taxon>
        <taxon>Mucorales</taxon>
        <taxon>Lichtheimiaceae</taxon>
        <taxon>Lichtheimia</taxon>
    </lineage>
</organism>
<evidence type="ECO:0000313" key="9">
    <source>
        <dbReference type="EMBL" id="CDH50417.1"/>
    </source>
</evidence>
<dbReference type="PANTHER" id="PTHR31806:SF1">
    <property type="entry name" value="PURINE-CYTOSINE PERMEASE FCY2-RELATED"/>
    <property type="match status" value="1"/>
</dbReference>
<keyword evidence="6 7" id="KW-0472">Membrane</keyword>
<comment type="subcellular location">
    <subcellularLocation>
        <location evidence="1">Membrane</location>
        <topology evidence="1">Multi-pass membrane protein</topology>
    </subcellularLocation>
</comment>
<feature type="transmembrane region" description="Helical" evidence="8">
    <location>
        <begin position="228"/>
        <end position="248"/>
    </location>
</feature>
<dbReference type="GO" id="GO:0005886">
    <property type="term" value="C:plasma membrane"/>
    <property type="evidence" value="ECO:0007669"/>
    <property type="project" value="TreeGrafter"/>
</dbReference>
<feature type="transmembrane region" description="Helical" evidence="8">
    <location>
        <begin position="77"/>
        <end position="98"/>
    </location>
</feature>
<evidence type="ECO:0000256" key="4">
    <source>
        <dbReference type="ARBA" id="ARBA00022692"/>
    </source>
</evidence>
<feature type="transmembrane region" description="Helical" evidence="8">
    <location>
        <begin position="345"/>
        <end position="367"/>
    </location>
</feature>
<feature type="transmembrane region" description="Helical" evidence="8">
    <location>
        <begin position="260"/>
        <end position="281"/>
    </location>
</feature>
<keyword evidence="3 7" id="KW-0813">Transport</keyword>
<proteinExistence type="inferred from homology"/>
<dbReference type="Proteomes" id="UP000027586">
    <property type="component" value="Unassembled WGS sequence"/>
</dbReference>
<dbReference type="VEuPathDB" id="FungiDB:LCOR_02129.1"/>
<feature type="transmembrane region" description="Helical" evidence="8">
    <location>
        <begin position="388"/>
        <end position="410"/>
    </location>
</feature>
<keyword evidence="10" id="KW-1185">Reference proteome</keyword>
<evidence type="ECO:0000256" key="2">
    <source>
        <dbReference type="ARBA" id="ARBA00008974"/>
    </source>
</evidence>
<dbReference type="STRING" id="1263082.A0A068RLA9"/>
<keyword evidence="4 8" id="KW-0812">Transmembrane</keyword>
<dbReference type="Pfam" id="PF02133">
    <property type="entry name" value="Transp_cyt_pur"/>
    <property type="match status" value="1"/>
</dbReference>
<name>A0A068RLA9_9FUNG</name>
<dbReference type="PIRSF" id="PIRSF002744">
    <property type="entry name" value="Pur-cyt_permease"/>
    <property type="match status" value="1"/>
</dbReference>
<gene>
    <name evidence="9" type="ORF">LCOR_02129.1</name>
</gene>
<evidence type="ECO:0000256" key="5">
    <source>
        <dbReference type="ARBA" id="ARBA00022989"/>
    </source>
</evidence>
<feature type="transmembrane region" description="Helical" evidence="8">
    <location>
        <begin position="160"/>
        <end position="181"/>
    </location>
</feature>
<evidence type="ECO:0000256" key="6">
    <source>
        <dbReference type="ARBA" id="ARBA00023136"/>
    </source>
</evidence>
<comment type="similarity">
    <text evidence="2 7">Belongs to the purine-cytosine permease (2.A.39) family.</text>
</comment>
<feature type="transmembrane region" description="Helical" evidence="8">
    <location>
        <begin position="51"/>
        <end position="71"/>
    </location>
</feature>
<dbReference type="GO" id="GO:0022857">
    <property type="term" value="F:transmembrane transporter activity"/>
    <property type="evidence" value="ECO:0007669"/>
    <property type="project" value="InterPro"/>
</dbReference>
<feature type="transmembrane region" description="Helical" evidence="8">
    <location>
        <begin position="190"/>
        <end position="208"/>
    </location>
</feature>
<feature type="transmembrane region" description="Helical" evidence="8">
    <location>
        <begin position="320"/>
        <end position="339"/>
    </location>
</feature>
<evidence type="ECO:0000256" key="3">
    <source>
        <dbReference type="ARBA" id="ARBA00022448"/>
    </source>
</evidence>